<dbReference type="InterPro" id="IPR035093">
    <property type="entry name" value="RelE/ParE_toxin_dom_sf"/>
</dbReference>
<keyword evidence="4" id="KW-1185">Reference proteome</keyword>
<dbReference type="Proteomes" id="UP000500938">
    <property type="component" value="Chromosome"/>
</dbReference>
<comment type="similarity">
    <text evidence="1">Belongs to the RelE toxin family.</text>
</comment>
<keyword evidence="2" id="KW-1277">Toxin-antitoxin system</keyword>
<dbReference type="EMBL" id="CP053085">
    <property type="protein sequence ID" value="QJR37577.1"/>
    <property type="molecule type" value="Genomic_DNA"/>
</dbReference>
<dbReference type="AlphaFoldDB" id="A0A6M4IVF0"/>
<name>A0A6M4IVF0_9BACT</name>
<reference evidence="3 4" key="1">
    <citation type="submission" date="2020-05" db="EMBL/GenBank/DDBJ databases">
        <title>Complete genome sequence of Gemmatimonas greenlandica TET16.</title>
        <authorList>
            <person name="Zeng Y."/>
        </authorList>
    </citation>
    <scope>NUCLEOTIDE SEQUENCE [LARGE SCALE GENOMIC DNA]</scope>
    <source>
        <strain evidence="3 4">TET16</strain>
    </source>
</reference>
<dbReference type="PANTHER" id="PTHR33755:SF5">
    <property type="entry name" value="TYPE II TOXIN-ANTITOXIN SYSTEM RELE_PARE FAMILY TOXIN"/>
    <property type="match status" value="1"/>
</dbReference>
<dbReference type="PANTHER" id="PTHR33755">
    <property type="entry name" value="TOXIN PARE1-RELATED"/>
    <property type="match status" value="1"/>
</dbReference>
<sequence>MVWSPLAEQRALEAVEYIAQDRPRTAAVWLEGLLERVSQLDRFEEQGRVVSEIGIPAYREILHAPYRIIYRVDASRVVILTLRHVRRAWDPAEVDDA</sequence>
<evidence type="ECO:0000313" key="3">
    <source>
        <dbReference type="EMBL" id="QJR37577.1"/>
    </source>
</evidence>
<dbReference type="Pfam" id="PF05016">
    <property type="entry name" value="ParE_toxin"/>
    <property type="match status" value="1"/>
</dbReference>
<dbReference type="Gene3D" id="3.30.2310.20">
    <property type="entry name" value="RelE-like"/>
    <property type="match status" value="1"/>
</dbReference>
<protein>
    <submittedName>
        <fullName evidence="3">Type II toxin-antitoxin system RelE/ParE family toxin</fullName>
    </submittedName>
</protein>
<accession>A0A6M4IVF0</accession>
<proteinExistence type="inferred from homology"/>
<dbReference type="InterPro" id="IPR051803">
    <property type="entry name" value="TA_system_RelE-like_toxin"/>
</dbReference>
<gene>
    <name evidence="3" type="ORF">HKW67_19675</name>
</gene>
<dbReference type="KEGG" id="ggr:HKW67_19675"/>
<evidence type="ECO:0000256" key="1">
    <source>
        <dbReference type="ARBA" id="ARBA00006226"/>
    </source>
</evidence>
<evidence type="ECO:0000256" key="2">
    <source>
        <dbReference type="ARBA" id="ARBA00022649"/>
    </source>
</evidence>
<dbReference type="InterPro" id="IPR007712">
    <property type="entry name" value="RelE/ParE_toxin"/>
</dbReference>
<organism evidence="3 4">
    <name type="scientific">Gemmatimonas groenlandica</name>
    <dbReference type="NCBI Taxonomy" id="2732249"/>
    <lineage>
        <taxon>Bacteria</taxon>
        <taxon>Pseudomonadati</taxon>
        <taxon>Gemmatimonadota</taxon>
        <taxon>Gemmatimonadia</taxon>
        <taxon>Gemmatimonadales</taxon>
        <taxon>Gemmatimonadaceae</taxon>
        <taxon>Gemmatimonas</taxon>
    </lineage>
</organism>
<evidence type="ECO:0000313" key="4">
    <source>
        <dbReference type="Proteomes" id="UP000500938"/>
    </source>
</evidence>